<dbReference type="RefSeq" id="WP_171162787.1">
    <property type="nucleotide sequence ID" value="NZ_CP053073.1"/>
</dbReference>
<reference evidence="2 3" key="1">
    <citation type="submission" date="2020-04" db="EMBL/GenBank/DDBJ databases">
        <title>Usitatibacter rugosus gen. nov., sp. nov. and Usitatibacter palustris sp. nov., novel members of Usitatibacteraceae fam. nov. within the order Nitrosomonadales isolated from soil.</title>
        <authorList>
            <person name="Huber K.J."/>
            <person name="Neumann-Schaal M."/>
            <person name="Geppert A."/>
            <person name="Luckner M."/>
            <person name="Wanner G."/>
            <person name="Overmann J."/>
        </authorList>
    </citation>
    <scope>NUCLEOTIDE SEQUENCE [LARGE SCALE GENOMIC DNA]</scope>
    <source>
        <strain evidence="2 3">Swamp67</strain>
    </source>
</reference>
<dbReference type="Proteomes" id="UP000503096">
    <property type="component" value="Chromosome"/>
</dbReference>
<organism evidence="2 3">
    <name type="scientific">Usitatibacter palustris</name>
    <dbReference type="NCBI Taxonomy" id="2732487"/>
    <lineage>
        <taxon>Bacteria</taxon>
        <taxon>Pseudomonadati</taxon>
        <taxon>Pseudomonadota</taxon>
        <taxon>Betaproteobacteria</taxon>
        <taxon>Nitrosomonadales</taxon>
        <taxon>Usitatibacteraceae</taxon>
        <taxon>Usitatibacter</taxon>
    </lineage>
</organism>
<name>A0A6M4H9F4_9PROT</name>
<protein>
    <recommendedName>
        <fullName evidence="1">Phasin domain-containing protein</fullName>
    </recommendedName>
</protein>
<dbReference type="InterPro" id="IPR010127">
    <property type="entry name" value="Phasin_subfam-1"/>
</dbReference>
<dbReference type="EMBL" id="CP053073">
    <property type="protein sequence ID" value="QJR15478.1"/>
    <property type="molecule type" value="Genomic_DNA"/>
</dbReference>
<dbReference type="NCBIfam" id="TIGR01841">
    <property type="entry name" value="phasin"/>
    <property type="match status" value="1"/>
</dbReference>
<sequence>MNTPYTEFSRAAVESATRLSKLSLASAERMIALQVGFAKESIAQATNSAQTVAAAKDVQELLAMRALAVESAMERFAGYSRTLFEVAAETQSEFAKLAGERIAGLQQAATTTVGTAVKATAAVRKTTRAKKRK</sequence>
<dbReference type="Pfam" id="PF09361">
    <property type="entry name" value="Phasin_2"/>
    <property type="match status" value="1"/>
</dbReference>
<dbReference type="KEGG" id="upl:DSM104440_02299"/>
<feature type="domain" description="Phasin" evidence="1">
    <location>
        <begin position="6"/>
        <end position="101"/>
    </location>
</feature>
<dbReference type="InParanoid" id="A0A6M4H9F4"/>
<gene>
    <name evidence="2" type="ORF">DSM104440_02299</name>
</gene>
<accession>A0A6M4H9F4</accession>
<dbReference type="InterPro" id="IPR018968">
    <property type="entry name" value="Phasin"/>
</dbReference>
<evidence type="ECO:0000259" key="1">
    <source>
        <dbReference type="Pfam" id="PF09361"/>
    </source>
</evidence>
<evidence type="ECO:0000313" key="2">
    <source>
        <dbReference type="EMBL" id="QJR15478.1"/>
    </source>
</evidence>
<evidence type="ECO:0000313" key="3">
    <source>
        <dbReference type="Proteomes" id="UP000503096"/>
    </source>
</evidence>
<proteinExistence type="predicted"/>
<dbReference type="AlphaFoldDB" id="A0A6M4H9F4"/>
<keyword evidence="3" id="KW-1185">Reference proteome</keyword>